<dbReference type="eggNOG" id="arCOG04017">
    <property type="taxonomic scope" value="Archaea"/>
</dbReference>
<accession>A8MAA8</accession>
<gene>
    <name evidence="1" type="ordered locus">Cmaq_0191</name>
</gene>
<sequence>MPVRLLLRLRRVNTNNETLVKAIVNTGFISDDPEIALPIVVAERLGLWPRPSEAINASLDTGGGSVEVYVVPRSLIVNVITEDKISDSIIANALIDPYIDETLINDALTEELRIEILSPRSGLWRFSGEAIIRRSAQ</sequence>
<evidence type="ECO:0000313" key="1">
    <source>
        <dbReference type="EMBL" id="ABW01040.1"/>
    </source>
</evidence>
<dbReference type="HOGENOM" id="CLU_149114_0_0_2"/>
<dbReference type="KEGG" id="cma:Cmaq_0191"/>
<keyword evidence="2" id="KW-1185">Reference proteome</keyword>
<evidence type="ECO:0000313" key="2">
    <source>
        <dbReference type="Proteomes" id="UP000001137"/>
    </source>
</evidence>
<dbReference type="Proteomes" id="UP000001137">
    <property type="component" value="Chromosome"/>
</dbReference>
<name>A8MAA8_CALMQ</name>
<organism evidence="1 2">
    <name type="scientific">Caldivirga maquilingensis (strain ATCC 700844 / DSM 13496 / JCM 10307 / IC-167)</name>
    <dbReference type="NCBI Taxonomy" id="397948"/>
    <lineage>
        <taxon>Archaea</taxon>
        <taxon>Thermoproteota</taxon>
        <taxon>Thermoprotei</taxon>
        <taxon>Thermoproteales</taxon>
        <taxon>Thermoproteaceae</taxon>
        <taxon>Caldivirga</taxon>
    </lineage>
</organism>
<dbReference type="EMBL" id="CP000852">
    <property type="protein sequence ID" value="ABW01040.1"/>
    <property type="molecule type" value="Genomic_DNA"/>
</dbReference>
<protein>
    <submittedName>
        <fullName evidence="1">Uncharacterized protein</fullName>
    </submittedName>
</protein>
<reference evidence="1 2" key="1">
    <citation type="submission" date="2007-10" db="EMBL/GenBank/DDBJ databases">
        <title>Complete sequence of Caldivirga maquilingensis IC-167.</title>
        <authorList>
            <consortium name="US DOE Joint Genome Institute"/>
            <person name="Copeland A."/>
            <person name="Lucas S."/>
            <person name="Lapidus A."/>
            <person name="Barry K."/>
            <person name="Glavina del Rio T."/>
            <person name="Dalin E."/>
            <person name="Tice H."/>
            <person name="Pitluck S."/>
            <person name="Saunders E."/>
            <person name="Brettin T."/>
            <person name="Bruce D."/>
            <person name="Detter J.C."/>
            <person name="Han C."/>
            <person name="Schmutz J."/>
            <person name="Larimer F."/>
            <person name="Land M."/>
            <person name="Hauser L."/>
            <person name="Kyrpides N."/>
            <person name="Ivanova N."/>
            <person name="Biddle J.F."/>
            <person name="Zhang Z."/>
            <person name="Fitz-Gibbon S.T."/>
            <person name="Lowe T.M."/>
            <person name="Saltikov C."/>
            <person name="House C.H."/>
            <person name="Richardson P."/>
        </authorList>
    </citation>
    <scope>NUCLEOTIDE SEQUENCE [LARGE SCALE GENOMIC DNA]</scope>
    <source>
        <strain evidence="2">ATCC 700844 / DSM 13496 / JCM 10307 / IC-167</strain>
    </source>
</reference>
<proteinExistence type="predicted"/>
<dbReference type="AlphaFoldDB" id="A8MAA8"/>